<feature type="domain" description="Acyl-ACP thioesterase N-terminal hotdog" evidence="8">
    <location>
        <begin position="7"/>
        <end position="126"/>
    </location>
</feature>
<evidence type="ECO:0000259" key="9">
    <source>
        <dbReference type="Pfam" id="PF20791"/>
    </source>
</evidence>
<dbReference type="Proteomes" id="UP000199820">
    <property type="component" value="Unassembled WGS sequence"/>
</dbReference>
<evidence type="ECO:0000256" key="2">
    <source>
        <dbReference type="ARBA" id="ARBA00022516"/>
    </source>
</evidence>
<evidence type="ECO:0000256" key="1">
    <source>
        <dbReference type="ARBA" id="ARBA00006500"/>
    </source>
</evidence>
<dbReference type="SUPFAM" id="SSF54637">
    <property type="entry name" value="Thioesterase/thiol ester dehydrase-isomerase"/>
    <property type="match status" value="2"/>
</dbReference>
<accession>A0A1I0FI07</accession>
<comment type="similarity">
    <text evidence="1">Belongs to the acyl-ACP thioesterase family.</text>
</comment>
<dbReference type="InterPro" id="IPR029069">
    <property type="entry name" value="HotDog_dom_sf"/>
</dbReference>
<dbReference type="Pfam" id="PF20791">
    <property type="entry name" value="Acyl-ACP_TE_C"/>
    <property type="match status" value="1"/>
</dbReference>
<dbReference type="eggNOG" id="COG3884">
    <property type="taxonomic scope" value="Bacteria"/>
</dbReference>
<keyword evidence="3" id="KW-0378">Hydrolase</keyword>
<evidence type="ECO:0000256" key="3">
    <source>
        <dbReference type="ARBA" id="ARBA00022801"/>
    </source>
</evidence>
<evidence type="ECO:0000256" key="7">
    <source>
        <dbReference type="ARBA" id="ARBA00023160"/>
    </source>
</evidence>
<sequence>MYGFDSRVRYSETDEEGILSIEGMMNYLQDCSTFQSEDIGVGLSYMRGKKAAWWVYNWNIEIIRMPKLGDMIRIETWPHGFRGIFGYRNFVIRDAKGEILVQADSAWFYYDLESMMPSRPPKEDIDAYGSEERLEMSQVPRRMSIPEGGTELSAVTVTRHHLDTNHHVNNAQYIEIARECLPEKTKIRRIWAEYRKAAVLGDVMVPYRVSSEAGDAEIISLRDPEGQVYASVYLYLDE</sequence>
<evidence type="ECO:0000313" key="10">
    <source>
        <dbReference type="EMBL" id="SET57163.1"/>
    </source>
</evidence>
<dbReference type="PANTHER" id="PTHR31727:SF6">
    <property type="entry name" value="OLEOYL-ACYL CARRIER PROTEIN THIOESTERASE 1, CHLOROPLASTIC"/>
    <property type="match status" value="1"/>
</dbReference>
<keyword evidence="7" id="KW-0275">Fatty acid biosynthesis</keyword>
<protein>
    <submittedName>
        <fullName evidence="10">Acyl-ACP thioesterase</fullName>
    </submittedName>
</protein>
<keyword evidence="11" id="KW-1185">Reference proteome</keyword>
<dbReference type="AlphaFoldDB" id="A0A1I0FI07"/>
<dbReference type="EMBL" id="FOIL01000025">
    <property type="protein sequence ID" value="SET57163.1"/>
    <property type="molecule type" value="Genomic_DNA"/>
</dbReference>
<dbReference type="Pfam" id="PF01643">
    <property type="entry name" value="Acyl-ACP_TE"/>
    <property type="match status" value="1"/>
</dbReference>
<dbReference type="STRING" id="1526.SAMN02910262_01950"/>
<keyword evidence="4" id="KW-0276">Fatty acid metabolism</keyword>
<evidence type="ECO:0000313" key="11">
    <source>
        <dbReference type="Proteomes" id="UP000199820"/>
    </source>
</evidence>
<keyword evidence="6" id="KW-0443">Lipid metabolism</keyword>
<name>A0A1I0FI07_9FIRM</name>
<evidence type="ECO:0000256" key="6">
    <source>
        <dbReference type="ARBA" id="ARBA00023098"/>
    </source>
</evidence>
<keyword evidence="5" id="KW-0809">Transit peptide</keyword>
<keyword evidence="2" id="KW-0444">Lipid biosynthesis</keyword>
<feature type="domain" description="Acyl-ACP thioesterase-like C-terminal" evidence="9">
    <location>
        <begin position="154"/>
        <end position="203"/>
    </location>
</feature>
<dbReference type="PANTHER" id="PTHR31727">
    <property type="entry name" value="OLEOYL-ACYL CARRIER PROTEIN THIOESTERASE 1, CHLOROPLASTIC"/>
    <property type="match status" value="1"/>
</dbReference>
<dbReference type="RefSeq" id="WP_074649642.1">
    <property type="nucleotide sequence ID" value="NZ_FOIL01000025.1"/>
</dbReference>
<dbReference type="OrthoDB" id="9801517at2"/>
<dbReference type="InterPro" id="IPR002864">
    <property type="entry name" value="Acyl-ACP_thioesterase_NHD"/>
</dbReference>
<proteinExistence type="inferred from homology"/>
<dbReference type="GO" id="GO:0016297">
    <property type="term" value="F:fatty acyl-[ACP] hydrolase activity"/>
    <property type="evidence" value="ECO:0007669"/>
    <property type="project" value="InterPro"/>
</dbReference>
<gene>
    <name evidence="10" type="ORF">SAMN04487771_102532</name>
</gene>
<evidence type="ECO:0000256" key="5">
    <source>
        <dbReference type="ARBA" id="ARBA00022946"/>
    </source>
</evidence>
<dbReference type="CDD" id="cd00586">
    <property type="entry name" value="4HBT"/>
    <property type="match status" value="1"/>
</dbReference>
<reference evidence="10 11" key="1">
    <citation type="submission" date="2016-10" db="EMBL/GenBank/DDBJ databases">
        <authorList>
            <person name="de Groot N.N."/>
        </authorList>
    </citation>
    <scope>NUCLEOTIDE SEQUENCE [LARGE SCALE GENOMIC DNA]</scope>
    <source>
        <strain evidence="10 11">KH1P1</strain>
    </source>
</reference>
<evidence type="ECO:0000259" key="8">
    <source>
        <dbReference type="Pfam" id="PF01643"/>
    </source>
</evidence>
<dbReference type="GO" id="GO:0000036">
    <property type="term" value="F:acyl carrier activity"/>
    <property type="evidence" value="ECO:0007669"/>
    <property type="project" value="TreeGrafter"/>
</dbReference>
<dbReference type="InterPro" id="IPR045023">
    <property type="entry name" value="FATA/B"/>
</dbReference>
<evidence type="ECO:0000256" key="4">
    <source>
        <dbReference type="ARBA" id="ARBA00022832"/>
    </source>
</evidence>
<dbReference type="Gene3D" id="3.10.129.10">
    <property type="entry name" value="Hotdog Thioesterase"/>
    <property type="match status" value="1"/>
</dbReference>
<dbReference type="InterPro" id="IPR049427">
    <property type="entry name" value="Acyl-ACP_TE_C"/>
</dbReference>
<organism evidence="10 11">
    <name type="scientific">[Clostridium] aminophilum</name>
    <dbReference type="NCBI Taxonomy" id="1526"/>
    <lineage>
        <taxon>Bacteria</taxon>
        <taxon>Bacillati</taxon>
        <taxon>Bacillota</taxon>
        <taxon>Clostridia</taxon>
        <taxon>Lachnospirales</taxon>
        <taxon>Lachnospiraceae</taxon>
    </lineage>
</organism>